<dbReference type="InterPro" id="IPR011990">
    <property type="entry name" value="TPR-like_helical_dom_sf"/>
</dbReference>
<reference evidence="7 8" key="1">
    <citation type="submission" date="2021-07" db="EMBL/GenBank/DDBJ databases">
        <authorList>
            <consortium name="Genoscope - CEA"/>
            <person name="William W."/>
        </authorList>
    </citation>
    <scope>NUCLEOTIDE SEQUENCE [LARGE SCALE GENOMIC DNA]</scope>
</reference>
<comment type="similarity">
    <text evidence="1">Belongs to the PPR family. P subfamily.</text>
</comment>
<dbReference type="PROSITE" id="PS51375">
    <property type="entry name" value="PPR"/>
    <property type="match status" value="9"/>
</dbReference>
<feature type="repeat" description="PPR" evidence="4">
    <location>
        <begin position="435"/>
        <end position="465"/>
    </location>
</feature>
<dbReference type="PROSITE" id="PS00028">
    <property type="entry name" value="ZINC_FINGER_C2H2_1"/>
    <property type="match status" value="2"/>
</dbReference>
<feature type="repeat" description="PPR" evidence="4">
    <location>
        <begin position="539"/>
        <end position="573"/>
    </location>
</feature>
<dbReference type="EMBL" id="LS974620">
    <property type="protein sequence ID" value="CAG7908121.1"/>
    <property type="molecule type" value="Genomic_DNA"/>
</dbReference>
<evidence type="ECO:0000259" key="6">
    <source>
        <dbReference type="PROSITE" id="PS50157"/>
    </source>
</evidence>
<dbReference type="Pfam" id="PF01535">
    <property type="entry name" value="PPR"/>
    <property type="match status" value="5"/>
</dbReference>
<evidence type="ECO:0000256" key="5">
    <source>
        <dbReference type="SAM" id="MobiDB-lite"/>
    </source>
</evidence>
<dbReference type="PANTHER" id="PTHR47447:SF17">
    <property type="entry name" value="OS12G0638900 PROTEIN"/>
    <property type="match status" value="1"/>
</dbReference>
<dbReference type="AlphaFoldDB" id="A0A8D9I2J6"/>
<feature type="domain" description="C2H2-type" evidence="6">
    <location>
        <begin position="75"/>
        <end position="102"/>
    </location>
</feature>
<dbReference type="PROSITE" id="PS50157">
    <property type="entry name" value="ZINC_FINGER_C2H2_2"/>
    <property type="match status" value="2"/>
</dbReference>
<protein>
    <recommendedName>
        <fullName evidence="6">C2H2-type domain-containing protein</fullName>
    </recommendedName>
</protein>
<evidence type="ECO:0000256" key="2">
    <source>
        <dbReference type="ARBA" id="ARBA00022737"/>
    </source>
</evidence>
<dbReference type="Gene3D" id="1.25.40.10">
    <property type="entry name" value="Tetratricopeptide repeat domain"/>
    <property type="match status" value="6"/>
</dbReference>
<feature type="repeat" description="PPR" evidence="4">
    <location>
        <begin position="471"/>
        <end position="501"/>
    </location>
</feature>
<name>A0A8D9I2J6_BRACM</name>
<feature type="repeat" description="PPR" evidence="4">
    <location>
        <begin position="745"/>
        <end position="779"/>
    </location>
</feature>
<feature type="domain" description="C2H2-type" evidence="6">
    <location>
        <begin position="145"/>
        <end position="167"/>
    </location>
</feature>
<dbReference type="PANTHER" id="PTHR47447">
    <property type="entry name" value="OS03G0856100 PROTEIN"/>
    <property type="match status" value="1"/>
</dbReference>
<organism evidence="7 8">
    <name type="scientific">Brassica campestris</name>
    <name type="common">Field mustard</name>
    <dbReference type="NCBI Taxonomy" id="3711"/>
    <lineage>
        <taxon>Eukaryota</taxon>
        <taxon>Viridiplantae</taxon>
        <taxon>Streptophyta</taxon>
        <taxon>Embryophyta</taxon>
        <taxon>Tracheophyta</taxon>
        <taxon>Spermatophyta</taxon>
        <taxon>Magnoliopsida</taxon>
        <taxon>eudicotyledons</taxon>
        <taxon>Gunneridae</taxon>
        <taxon>Pentapetalae</taxon>
        <taxon>rosids</taxon>
        <taxon>malvids</taxon>
        <taxon>Brassicales</taxon>
        <taxon>Brassicaceae</taxon>
        <taxon>Brassiceae</taxon>
        <taxon>Brassica</taxon>
    </lineage>
</organism>
<gene>
    <name evidence="7" type="ORF">BRAPAZ1V2_A04P30220.2</name>
</gene>
<dbReference type="InterPro" id="IPR002885">
    <property type="entry name" value="PPR_rpt"/>
</dbReference>
<proteinExistence type="inferred from homology"/>
<evidence type="ECO:0000313" key="7">
    <source>
        <dbReference type="EMBL" id="CAG7908121.1"/>
    </source>
</evidence>
<keyword evidence="3" id="KW-0863">Zinc-finger</keyword>
<feature type="repeat" description="PPR" evidence="4">
    <location>
        <begin position="710"/>
        <end position="744"/>
    </location>
</feature>
<feature type="compositionally biased region" description="Acidic residues" evidence="5">
    <location>
        <begin position="113"/>
        <end position="131"/>
    </location>
</feature>
<feature type="repeat" description="PPR" evidence="4">
    <location>
        <begin position="503"/>
        <end position="537"/>
    </location>
</feature>
<evidence type="ECO:0000256" key="1">
    <source>
        <dbReference type="ARBA" id="ARBA00007626"/>
    </source>
</evidence>
<evidence type="ECO:0000256" key="4">
    <source>
        <dbReference type="PROSITE-ProRule" id="PRU00708"/>
    </source>
</evidence>
<evidence type="ECO:0000313" key="8">
    <source>
        <dbReference type="Proteomes" id="UP000694005"/>
    </source>
</evidence>
<feature type="region of interest" description="Disordered" evidence="5">
    <location>
        <begin position="101"/>
        <end position="139"/>
    </location>
</feature>
<dbReference type="NCBIfam" id="TIGR00756">
    <property type="entry name" value="PPR"/>
    <property type="match status" value="9"/>
</dbReference>
<feature type="repeat" description="PPR" evidence="4">
    <location>
        <begin position="400"/>
        <end position="434"/>
    </location>
</feature>
<keyword evidence="2" id="KW-0677">Repeat</keyword>
<dbReference type="SMART" id="SM00355">
    <property type="entry name" value="ZnF_C2H2"/>
    <property type="match status" value="2"/>
</dbReference>
<keyword evidence="3" id="KW-0862">Zinc</keyword>
<keyword evidence="3" id="KW-0479">Metal-binding</keyword>
<dbReference type="GO" id="GO:0008270">
    <property type="term" value="F:zinc ion binding"/>
    <property type="evidence" value="ECO:0007669"/>
    <property type="project" value="UniProtKB-KW"/>
</dbReference>
<dbReference type="Pfam" id="PF13912">
    <property type="entry name" value="zf-C2H2_6"/>
    <property type="match status" value="2"/>
</dbReference>
<dbReference type="SUPFAM" id="SSF57667">
    <property type="entry name" value="beta-beta-alpha zinc fingers"/>
    <property type="match status" value="1"/>
</dbReference>
<evidence type="ECO:0000256" key="3">
    <source>
        <dbReference type="PROSITE-ProRule" id="PRU00042"/>
    </source>
</evidence>
<dbReference type="Gramene" id="A04p30220.2_BraZ1">
    <property type="protein sequence ID" value="A04p30220.2_BraZ1.CDS"/>
    <property type="gene ID" value="A04g30220.2_BraZ1"/>
</dbReference>
<feature type="repeat" description="PPR" evidence="4">
    <location>
        <begin position="883"/>
        <end position="917"/>
    </location>
</feature>
<accession>A0A8D9I2J6</accession>
<dbReference type="InterPro" id="IPR013087">
    <property type="entry name" value="Znf_C2H2_type"/>
</dbReference>
<dbReference type="InterPro" id="IPR036236">
    <property type="entry name" value="Znf_C2H2_sf"/>
</dbReference>
<dbReference type="Proteomes" id="UP000694005">
    <property type="component" value="Chromosome A04"/>
</dbReference>
<dbReference type="Pfam" id="PF12854">
    <property type="entry name" value="PPR_1"/>
    <property type="match status" value="1"/>
</dbReference>
<dbReference type="Pfam" id="PF13041">
    <property type="entry name" value="PPR_2"/>
    <property type="match status" value="3"/>
</dbReference>
<feature type="repeat" description="PPR" evidence="4">
    <location>
        <begin position="603"/>
        <end position="637"/>
    </location>
</feature>
<sequence>MDSSYTDLVMFNSQGQHDEGNMSRLPWKRERSNHLNLSPDEDEELANCLVLLSNSGNAYKNERKTVKKQKTAHVFQCKGCKKVFASHQALGGHRASHKKVKGCFASQDKKAEEEEEEEYKEEEDEEEEEEEDKPHITTRKRSNVHECTICHRVFSSGQALGGHKRCHWLTPSTNYLRMKPLNDSSTHHHHSQPLDQPSLDLNLACVDPTVMTIGRDGGGSNHNATTSSNSWLKLASGDCNFTNPTERRRFTSSSTSPHFGLNQSTIFSPLFFSVIVLPSAMARGSGLHALFAPKPQRTKSKLATSLARAINSSDQVESSLSSLQPLSLSTTTVLQTLRLITHPPRALRFFDYLSTTTSFSHTPHSFFLMLHLLSQSRNLNAARNFLFSIEKRSNGSVKLHPRFFNTLIKSYADAGLLHESLSLFHTMKEMSITPSPITFNTLLSILLKRGKTGMALDLFHEMRRTYGVSPDAYTFNILINGFCKNSMVAEAFRVFKDMRFDPDLVTYNTIIDGLCRAGKVNTARNVLNGMVKRGVVPPNVVSYTTLVRGYCMKHEVDKALALFREIDEPNDVSFNTLIKGLSEARRFDEIKEVLRASSAFAPDRCTFNVLIKAHCDGGDLDEAVKVFGEMERPDSASYSVLIRALCLRQEFGRAERLFDELYEKGVLLEKGGSKPIAAAYNLMFEYLCANGKTKRAERVFRQLMKIGAQDPASYGTLIMGHCREGGFKGGYELLVLMLRREFVPDFEIYELLIDGLLKTGEALLAHDVLERMMRSSYLPVAATFHCVLEELVRRGFANECFDLVRIMLEKRVRQNVDLATDVVRLLFSSGRKDKAFVVVRLVYENGYLVKMEELIDFLCENRKLVDSAHRLVLFCLENNQMVDISRWNRVIEGLCKRKRHSEAFGLFNELVEIGKHQELSCHVVLRNALEAAGKLEEVRFVSKRMAVSDDCSGLKQGISS</sequence>